<gene>
    <name evidence="1" type="ORF">H9935_00650</name>
</gene>
<dbReference type="Proteomes" id="UP000823893">
    <property type="component" value="Unassembled WGS sequence"/>
</dbReference>
<proteinExistence type="predicted"/>
<dbReference type="InterPro" id="IPR017853">
    <property type="entry name" value="GH"/>
</dbReference>
<evidence type="ECO:0000313" key="1">
    <source>
        <dbReference type="EMBL" id="HJC09317.1"/>
    </source>
</evidence>
<accession>A0A9D2N2B2</accession>
<protein>
    <submittedName>
        <fullName evidence="1">Glycogen debranching protein</fullName>
    </submittedName>
</protein>
<dbReference type="Gene3D" id="2.60.40.1180">
    <property type="entry name" value="Golgi alpha-mannosidase II"/>
    <property type="match status" value="1"/>
</dbReference>
<dbReference type="SUPFAM" id="SSF51011">
    <property type="entry name" value="Glycosyl hydrolase domain"/>
    <property type="match status" value="1"/>
</dbReference>
<dbReference type="SUPFAM" id="SSF51445">
    <property type="entry name" value="(Trans)glycosidases"/>
    <property type="match status" value="1"/>
</dbReference>
<name>A0A9D2N2B2_9FIRM</name>
<reference evidence="1" key="1">
    <citation type="journal article" date="2021" name="PeerJ">
        <title>Extensive microbial diversity within the chicken gut microbiome revealed by metagenomics and culture.</title>
        <authorList>
            <person name="Gilroy R."/>
            <person name="Ravi A."/>
            <person name="Getino M."/>
            <person name="Pursley I."/>
            <person name="Horton D.L."/>
            <person name="Alikhan N.F."/>
            <person name="Baker D."/>
            <person name="Gharbi K."/>
            <person name="Hall N."/>
            <person name="Watson M."/>
            <person name="Adriaenssens E.M."/>
            <person name="Foster-Nyarko E."/>
            <person name="Jarju S."/>
            <person name="Secka A."/>
            <person name="Antonio M."/>
            <person name="Oren A."/>
            <person name="Chaudhuri R.R."/>
            <person name="La Ragione R."/>
            <person name="Hildebrand F."/>
            <person name="Pallen M.J."/>
        </authorList>
    </citation>
    <scope>NUCLEOTIDE SEQUENCE</scope>
    <source>
        <strain evidence="1">ChiSxjej6B18-287</strain>
    </source>
</reference>
<organism evidence="1 2">
    <name type="scientific">Candidatus Blautia merdigallinarum</name>
    <dbReference type="NCBI Taxonomy" id="2838495"/>
    <lineage>
        <taxon>Bacteria</taxon>
        <taxon>Bacillati</taxon>
        <taxon>Bacillota</taxon>
        <taxon>Clostridia</taxon>
        <taxon>Lachnospirales</taxon>
        <taxon>Lachnospiraceae</taxon>
        <taxon>Blautia</taxon>
    </lineage>
</organism>
<comment type="caution">
    <text evidence="1">The sequence shown here is derived from an EMBL/GenBank/DDBJ whole genome shotgun (WGS) entry which is preliminary data.</text>
</comment>
<feature type="non-terminal residue" evidence="1">
    <location>
        <position position="1"/>
    </location>
</feature>
<dbReference type="AlphaFoldDB" id="A0A9D2N2B2"/>
<evidence type="ECO:0000313" key="2">
    <source>
        <dbReference type="Proteomes" id="UP000823893"/>
    </source>
</evidence>
<sequence length="152" mass="17661">CQDNPVGWLDWSGLEKHPELHDFVKELIAFRKKHPVFWPEKEMTGMTYSKKGVPDVSYHGENAWRVPLEVSSRQLGVYYSGTDRTGEGDEDCFVAYNMHWLEHTFALPALPRGKKWYRIASTREGILDKAEPLDDQKFAEVKERTIMIFSGR</sequence>
<dbReference type="Gene3D" id="3.20.20.80">
    <property type="entry name" value="Glycosidases"/>
    <property type="match status" value="1"/>
</dbReference>
<dbReference type="PANTHER" id="PTHR43002">
    <property type="entry name" value="GLYCOGEN DEBRANCHING ENZYME"/>
    <property type="match status" value="1"/>
</dbReference>
<reference evidence="1" key="2">
    <citation type="submission" date="2021-04" db="EMBL/GenBank/DDBJ databases">
        <authorList>
            <person name="Gilroy R."/>
        </authorList>
    </citation>
    <scope>NUCLEOTIDE SEQUENCE</scope>
    <source>
        <strain evidence="1">ChiSxjej6B18-287</strain>
    </source>
</reference>
<dbReference type="InterPro" id="IPR013780">
    <property type="entry name" value="Glyco_hydro_b"/>
</dbReference>
<dbReference type="EMBL" id="DWWV01000011">
    <property type="protein sequence ID" value="HJC09317.1"/>
    <property type="molecule type" value="Genomic_DNA"/>
</dbReference>